<name>A0A4Q9KNH2_PROTD</name>
<reference evidence="1 2" key="1">
    <citation type="submission" date="2019-01" db="EMBL/GenBank/DDBJ databases">
        <title>Lactibacter flavus gen. nov., sp. nov., a novel bacterium of the family Propionibacteriaceae isolated from raw milk and dairy products.</title>
        <authorList>
            <person name="Huptas C."/>
            <person name="Wenning M."/>
            <person name="Breitenwieser F."/>
            <person name="Doll E."/>
            <person name="Von Neubeck M."/>
            <person name="Busse H.-J."/>
            <person name="Scherer S."/>
        </authorList>
    </citation>
    <scope>NUCLEOTIDE SEQUENCE [LARGE SCALE GENOMIC DNA]</scope>
    <source>
        <strain evidence="2">DSM 22130 / JCM 15804 / WR061</strain>
    </source>
</reference>
<evidence type="ECO:0008006" key="3">
    <source>
        <dbReference type="Google" id="ProtNLM"/>
    </source>
</evidence>
<proteinExistence type="predicted"/>
<sequence length="64" mass="7029">MLRHEGPKPFLDAVSKAYYNSGVRGTPTFVRNGAQLPIQPVDDTKNKIPATTVDQFKSLILTGK</sequence>
<organism evidence="1 2">
    <name type="scientific">Propioniciclava tarda</name>
    <dbReference type="NCBI Taxonomy" id="433330"/>
    <lineage>
        <taxon>Bacteria</taxon>
        <taxon>Bacillati</taxon>
        <taxon>Actinomycetota</taxon>
        <taxon>Actinomycetes</taxon>
        <taxon>Propionibacteriales</taxon>
        <taxon>Propionibacteriaceae</taxon>
        <taxon>Propioniciclava</taxon>
    </lineage>
</organism>
<comment type="caution">
    <text evidence="1">The sequence shown here is derived from an EMBL/GenBank/DDBJ whole genome shotgun (WGS) entry which is preliminary data.</text>
</comment>
<dbReference type="RefSeq" id="WP_131170525.1">
    <property type="nucleotide sequence ID" value="NZ_FXTL01000001.1"/>
</dbReference>
<dbReference type="EMBL" id="SDMR01000001">
    <property type="protein sequence ID" value="TBT96112.1"/>
    <property type="molecule type" value="Genomic_DNA"/>
</dbReference>
<keyword evidence="2" id="KW-1185">Reference proteome</keyword>
<dbReference type="Proteomes" id="UP000291933">
    <property type="component" value="Unassembled WGS sequence"/>
</dbReference>
<evidence type="ECO:0000313" key="1">
    <source>
        <dbReference type="EMBL" id="TBT96112.1"/>
    </source>
</evidence>
<dbReference type="AlphaFoldDB" id="A0A4Q9KNH2"/>
<gene>
    <name evidence="1" type="ORF">ET996_00070</name>
</gene>
<protein>
    <recommendedName>
        <fullName evidence="3">Thioredoxin-like fold domain-containing protein</fullName>
    </recommendedName>
</protein>
<accession>A0A4Q9KNH2</accession>
<evidence type="ECO:0000313" key="2">
    <source>
        <dbReference type="Proteomes" id="UP000291933"/>
    </source>
</evidence>